<accession>A0ABX1U035</accession>
<protein>
    <submittedName>
        <fullName evidence="4">PEP-CTERM system TPR-repeat protein PrsT</fullName>
    </submittedName>
</protein>
<dbReference type="Pfam" id="PF14559">
    <property type="entry name" value="TPR_19"/>
    <property type="match status" value="2"/>
</dbReference>
<gene>
    <name evidence="4" type="primary">prsT</name>
    <name evidence="4" type="ORF">E4Q23_13375</name>
</gene>
<feature type="repeat" description="TPR" evidence="3">
    <location>
        <begin position="612"/>
        <end position="645"/>
    </location>
</feature>
<dbReference type="Pfam" id="PF13181">
    <property type="entry name" value="TPR_8"/>
    <property type="match status" value="2"/>
</dbReference>
<sequence length="932" mass="99348">MNTRHSSMQRLRKVAVSGLLAALLLVGCGGEKPEAMLASAKQYLAKNDPKAATIQLKNALQQKPDLAEARFLLGKALLEAGDATGAEVELRKAQGYKYPADEVTPLLARSLLALGQADKVTSEMASAELSTAQAKADLQTSLAMAYLMQNKPAQAEAAFAAAVAAQAGYPPALLGQARLKASQGDLPAAMALVDAAIATSPELYDAWQLKGDLLSNQGDAAAAMLAYRKTMELRPTYLPAHAAVIRQLLAEGKLDEAAQQLAVMKGIAPGQPQTIYLEALLAYQTKDFPAAREFILELLKRTPDNPLGLQLAGLIEYELKAYPQAESYLLKALPNTSELGIARRVLIASYLRSSQPGKALSVLTPVLDKIENDSNMLALAGQVYIQNGDIEKGGEYFAKAAALDPQNAGKRTSLAMVSLAKGESEVALRDLEKVAAADPGNRADLALIAAHLQRREFDAALQAVASLEKKQADDPLVHNLRGTALLGKRDLSGARASFEKALALSPTYYPAAANLANLDIVEKKPADARQRFETLLANDPKSMQALLALAQLRAKEGGTTEEVAVLINRAVTANPSEPTPRLALIGLYLGKNDTKSALSAAQEAVAAMPDEAAILDAAGRAQQAAGEYNQALATYGKLATLKPDLPLPYLRMAEVEVAAKNKEAALQSLHKALKVMPDSLDAQRGIIMLELDAGRVTEAVAVARAVQKQRPKEAVGYVFEGDLHATKRSWSDAVTAYRAGLKQVPAATELAIKLYATLSVSGNVAEADRFAQTWLKDHPKDARFSLYQAESATARKDFAAAAKLYRPLLEAQPDNAALLNNFAWVAGQLKDPKAIEYAEKANKLAPNQPAVMDTLGVLLVDQGDQGNQARGLALLKEAVALAPQQAMIRLNYAKALIKTGQKTEARSELDELAKLGDKFAAQAEVTALLKGL</sequence>
<organism evidence="4 5">
    <name type="scientific">Candidatus Accumulibacter phosphatis</name>
    <dbReference type="NCBI Taxonomy" id="327160"/>
    <lineage>
        <taxon>Bacteria</taxon>
        <taxon>Pseudomonadati</taxon>
        <taxon>Pseudomonadota</taxon>
        <taxon>Betaproteobacteria</taxon>
        <taxon>Candidatus Accumulibacter</taxon>
    </lineage>
</organism>
<reference evidence="4 5" key="1">
    <citation type="submission" date="2019-03" db="EMBL/GenBank/DDBJ databases">
        <title>Metabolic reconstructions from genomes of highly enriched 'Candidatus Accumulibacter' and 'Candidatus Competibacter' bioreactor populations.</title>
        <authorList>
            <person name="Annavajhala M.K."/>
            <person name="Welles L."/>
            <person name="Abbas B."/>
            <person name="Sorokin D."/>
            <person name="Park H."/>
            <person name="Van Loosdrecht M."/>
            <person name="Chandran K."/>
        </authorList>
    </citation>
    <scope>NUCLEOTIDE SEQUENCE [LARGE SCALE GENOMIC DNA]</scope>
    <source>
        <strain evidence="4 5">SBR_S</strain>
    </source>
</reference>
<comment type="caution">
    <text evidence="4">The sequence shown here is derived from an EMBL/GenBank/DDBJ whole genome shotgun (WGS) entry which is preliminary data.</text>
</comment>
<dbReference type="SMART" id="SM00028">
    <property type="entry name" value="TPR"/>
    <property type="match status" value="15"/>
</dbReference>
<dbReference type="InterPro" id="IPR014266">
    <property type="entry name" value="PEP-CTERM_TPR_PrsT"/>
</dbReference>
<proteinExistence type="predicted"/>
<dbReference type="Pfam" id="PF13432">
    <property type="entry name" value="TPR_16"/>
    <property type="match status" value="6"/>
</dbReference>
<dbReference type="EMBL" id="SPMY01000037">
    <property type="protein sequence ID" value="NMQ28659.1"/>
    <property type="molecule type" value="Genomic_DNA"/>
</dbReference>
<dbReference type="RefSeq" id="WP_169067109.1">
    <property type="nucleotide sequence ID" value="NZ_SPMY01000037.1"/>
</dbReference>
<dbReference type="NCBIfam" id="TIGR02917">
    <property type="entry name" value="PEP_TPR_lipo"/>
    <property type="match status" value="1"/>
</dbReference>
<dbReference type="Proteomes" id="UP000749010">
    <property type="component" value="Unassembled WGS sequence"/>
</dbReference>
<dbReference type="InterPro" id="IPR051012">
    <property type="entry name" value="CellSynth/LPSAsmb/PSIAsmb"/>
</dbReference>
<dbReference type="InterPro" id="IPR019734">
    <property type="entry name" value="TPR_rpt"/>
</dbReference>
<dbReference type="Gene3D" id="1.25.40.10">
    <property type="entry name" value="Tetratricopeptide repeat domain"/>
    <property type="match status" value="6"/>
</dbReference>
<evidence type="ECO:0000256" key="1">
    <source>
        <dbReference type="ARBA" id="ARBA00022737"/>
    </source>
</evidence>
<feature type="repeat" description="TPR" evidence="3">
    <location>
        <begin position="204"/>
        <end position="237"/>
    </location>
</feature>
<dbReference type="PANTHER" id="PTHR45586">
    <property type="entry name" value="TPR REPEAT-CONTAINING PROTEIN PA4667"/>
    <property type="match status" value="1"/>
</dbReference>
<evidence type="ECO:0000313" key="5">
    <source>
        <dbReference type="Proteomes" id="UP000749010"/>
    </source>
</evidence>
<name>A0ABX1U035_9PROT</name>
<keyword evidence="5" id="KW-1185">Reference proteome</keyword>
<feature type="repeat" description="TPR" evidence="3">
    <location>
        <begin position="374"/>
        <end position="407"/>
    </location>
</feature>
<dbReference type="PROSITE" id="PS51257">
    <property type="entry name" value="PROKAR_LIPOPROTEIN"/>
    <property type="match status" value="1"/>
</dbReference>
<dbReference type="SUPFAM" id="SSF48452">
    <property type="entry name" value="TPR-like"/>
    <property type="match status" value="4"/>
</dbReference>
<keyword evidence="1" id="KW-0677">Repeat</keyword>
<dbReference type="PANTHER" id="PTHR45586:SF1">
    <property type="entry name" value="LIPOPOLYSACCHARIDE ASSEMBLY PROTEIN B"/>
    <property type="match status" value="1"/>
</dbReference>
<evidence type="ECO:0000256" key="2">
    <source>
        <dbReference type="ARBA" id="ARBA00022803"/>
    </source>
</evidence>
<evidence type="ECO:0000256" key="3">
    <source>
        <dbReference type="PROSITE-ProRule" id="PRU00339"/>
    </source>
</evidence>
<feature type="repeat" description="TPR" evidence="3">
    <location>
        <begin position="646"/>
        <end position="679"/>
    </location>
</feature>
<dbReference type="InterPro" id="IPR011990">
    <property type="entry name" value="TPR-like_helical_dom_sf"/>
</dbReference>
<dbReference type="PROSITE" id="PS50005">
    <property type="entry name" value="TPR"/>
    <property type="match status" value="4"/>
</dbReference>
<keyword evidence="2 3" id="KW-0802">TPR repeat</keyword>
<evidence type="ECO:0000313" key="4">
    <source>
        <dbReference type="EMBL" id="NMQ28659.1"/>
    </source>
</evidence>